<evidence type="ECO:0000313" key="1">
    <source>
        <dbReference type="EMBL" id="KAG0148999.1"/>
    </source>
</evidence>
<reference evidence="1" key="1">
    <citation type="submission" date="2013-11" db="EMBL/GenBank/DDBJ databases">
        <title>Genome sequence of the fusiform rust pathogen reveals effectors for host alternation and coevolution with pine.</title>
        <authorList>
            <consortium name="DOE Joint Genome Institute"/>
            <person name="Smith K."/>
            <person name="Pendleton A."/>
            <person name="Kubisiak T."/>
            <person name="Anderson C."/>
            <person name="Salamov A."/>
            <person name="Aerts A."/>
            <person name="Riley R."/>
            <person name="Clum A."/>
            <person name="Lindquist E."/>
            <person name="Ence D."/>
            <person name="Campbell M."/>
            <person name="Kronenberg Z."/>
            <person name="Feau N."/>
            <person name="Dhillon B."/>
            <person name="Hamelin R."/>
            <person name="Burleigh J."/>
            <person name="Smith J."/>
            <person name="Yandell M."/>
            <person name="Nelson C."/>
            <person name="Grigoriev I."/>
            <person name="Davis J."/>
        </authorList>
    </citation>
    <scope>NUCLEOTIDE SEQUENCE</scope>
    <source>
        <strain evidence="1">G11</strain>
    </source>
</reference>
<dbReference type="EMBL" id="MU167231">
    <property type="protein sequence ID" value="KAG0148999.1"/>
    <property type="molecule type" value="Genomic_DNA"/>
</dbReference>
<protein>
    <submittedName>
        <fullName evidence="1">Uncharacterized protein</fullName>
    </submittedName>
</protein>
<evidence type="ECO:0000313" key="2">
    <source>
        <dbReference type="Proteomes" id="UP000886653"/>
    </source>
</evidence>
<keyword evidence="2" id="KW-1185">Reference proteome</keyword>
<accession>A0A9P6NRN7</accession>
<dbReference type="AlphaFoldDB" id="A0A9P6NRN7"/>
<comment type="caution">
    <text evidence="1">The sequence shown here is derived from an EMBL/GenBank/DDBJ whole genome shotgun (WGS) entry which is preliminary data.</text>
</comment>
<name>A0A9P6NRN7_9BASI</name>
<proteinExistence type="predicted"/>
<organism evidence="1 2">
    <name type="scientific">Cronartium quercuum f. sp. fusiforme G11</name>
    <dbReference type="NCBI Taxonomy" id="708437"/>
    <lineage>
        <taxon>Eukaryota</taxon>
        <taxon>Fungi</taxon>
        <taxon>Dikarya</taxon>
        <taxon>Basidiomycota</taxon>
        <taxon>Pucciniomycotina</taxon>
        <taxon>Pucciniomycetes</taxon>
        <taxon>Pucciniales</taxon>
        <taxon>Coleosporiaceae</taxon>
        <taxon>Cronartium</taxon>
    </lineage>
</organism>
<dbReference type="Proteomes" id="UP000886653">
    <property type="component" value="Unassembled WGS sequence"/>
</dbReference>
<sequence length="70" mass="7892">MRSAFPSPPSTFLQLQLPLQSQSQSQLQYNCCSLPLIGSVYPSIAKPTDRPGHLLARRPNQTIFWYKVST</sequence>
<gene>
    <name evidence="1" type="ORF">CROQUDRAFT_654075</name>
</gene>